<feature type="compositionally biased region" description="Low complexity" evidence="1">
    <location>
        <begin position="195"/>
        <end position="204"/>
    </location>
</feature>
<sequence>MMHAATARALIKGRPMTQFAKGLSCAALDYRLVAGPALAHPDPEDFVQSAFLEAPQIVECTLEAGAEAQCCEFTLSYPTRGLEIGPFCPATLDETGGLRDWDGENAGLYRLDRAYFEILAEQGYRFYDADGNIAISDPGTGGQPQVDHACLMATPDESVVITLRLPVDPVMAKNASDAGDSGQDRRRRVDERARASGAASRFGCRPGGTWRDRGRATRGLASVTEPMIRAQIDPVRRPT</sequence>
<dbReference type="AlphaFoldDB" id="A0A239ENC2"/>
<protein>
    <submittedName>
        <fullName evidence="2">Uncharacterized protein</fullName>
    </submittedName>
</protein>
<evidence type="ECO:0000313" key="2">
    <source>
        <dbReference type="EMBL" id="SNS46135.1"/>
    </source>
</evidence>
<evidence type="ECO:0000256" key="1">
    <source>
        <dbReference type="SAM" id="MobiDB-lite"/>
    </source>
</evidence>
<proteinExistence type="predicted"/>
<evidence type="ECO:0000313" key="3">
    <source>
        <dbReference type="Proteomes" id="UP000198440"/>
    </source>
</evidence>
<organism evidence="2 3">
    <name type="scientific">Antarctobacter heliothermus</name>
    <dbReference type="NCBI Taxonomy" id="74033"/>
    <lineage>
        <taxon>Bacteria</taxon>
        <taxon>Pseudomonadati</taxon>
        <taxon>Pseudomonadota</taxon>
        <taxon>Alphaproteobacteria</taxon>
        <taxon>Rhodobacterales</taxon>
        <taxon>Roseobacteraceae</taxon>
        <taxon>Antarctobacter</taxon>
    </lineage>
</organism>
<dbReference type="EMBL" id="FZON01000016">
    <property type="protein sequence ID" value="SNS46135.1"/>
    <property type="molecule type" value="Genomic_DNA"/>
</dbReference>
<name>A0A239ENC2_9RHOB</name>
<feature type="compositionally biased region" description="Basic and acidic residues" evidence="1">
    <location>
        <begin position="182"/>
        <end position="194"/>
    </location>
</feature>
<reference evidence="2 3" key="1">
    <citation type="submission" date="2017-06" db="EMBL/GenBank/DDBJ databases">
        <authorList>
            <person name="Kim H.J."/>
            <person name="Triplett B.A."/>
        </authorList>
    </citation>
    <scope>NUCLEOTIDE SEQUENCE [LARGE SCALE GENOMIC DNA]</scope>
    <source>
        <strain evidence="2 3">DSM 11445</strain>
    </source>
</reference>
<feature type="region of interest" description="Disordered" evidence="1">
    <location>
        <begin position="172"/>
        <end position="220"/>
    </location>
</feature>
<dbReference type="Proteomes" id="UP000198440">
    <property type="component" value="Unassembled WGS sequence"/>
</dbReference>
<accession>A0A239ENC2</accession>
<gene>
    <name evidence="2" type="ORF">SAMN04488078_10162</name>
</gene>